<evidence type="ECO:0000259" key="1">
    <source>
        <dbReference type="Pfam" id="PF00535"/>
    </source>
</evidence>
<dbReference type="EMBL" id="JAVRIC010000022">
    <property type="protein sequence ID" value="MDT0498467.1"/>
    <property type="molecule type" value="Genomic_DNA"/>
</dbReference>
<gene>
    <name evidence="2" type="ORF">RM530_14030</name>
</gene>
<name>A0ABU2WKR8_9GAMM</name>
<dbReference type="Pfam" id="PF00535">
    <property type="entry name" value="Glycos_transf_2"/>
    <property type="match status" value="1"/>
</dbReference>
<dbReference type="RefSeq" id="WP_311365880.1">
    <property type="nucleotide sequence ID" value="NZ_JAVRIC010000022.1"/>
</dbReference>
<organism evidence="2 3">
    <name type="scientific">Banduia mediterranea</name>
    <dbReference type="NCBI Taxonomy" id="3075609"/>
    <lineage>
        <taxon>Bacteria</taxon>
        <taxon>Pseudomonadati</taxon>
        <taxon>Pseudomonadota</taxon>
        <taxon>Gammaproteobacteria</taxon>
        <taxon>Nevskiales</taxon>
        <taxon>Algiphilaceae</taxon>
        <taxon>Banduia</taxon>
    </lineage>
</organism>
<protein>
    <submittedName>
        <fullName evidence="2">Glycosyltransferase</fullName>
        <ecNumber evidence="2">2.4.-.-</ecNumber>
    </submittedName>
</protein>
<dbReference type="InterPro" id="IPR001173">
    <property type="entry name" value="Glyco_trans_2-like"/>
</dbReference>
<evidence type="ECO:0000313" key="2">
    <source>
        <dbReference type="EMBL" id="MDT0498467.1"/>
    </source>
</evidence>
<dbReference type="PANTHER" id="PTHR43685">
    <property type="entry name" value="GLYCOSYLTRANSFERASE"/>
    <property type="match status" value="1"/>
</dbReference>
<keyword evidence="3" id="KW-1185">Reference proteome</keyword>
<dbReference type="GO" id="GO:0016757">
    <property type="term" value="F:glycosyltransferase activity"/>
    <property type="evidence" value="ECO:0007669"/>
    <property type="project" value="UniProtKB-KW"/>
</dbReference>
<dbReference type="Gene3D" id="3.90.550.10">
    <property type="entry name" value="Spore Coat Polysaccharide Biosynthesis Protein SpsA, Chain A"/>
    <property type="match status" value="1"/>
</dbReference>
<dbReference type="EC" id="2.4.-.-" evidence="2"/>
<dbReference type="Proteomes" id="UP001254608">
    <property type="component" value="Unassembled WGS sequence"/>
</dbReference>
<proteinExistence type="predicted"/>
<keyword evidence="2" id="KW-0328">Glycosyltransferase</keyword>
<dbReference type="InterPro" id="IPR029044">
    <property type="entry name" value="Nucleotide-diphossugar_trans"/>
</dbReference>
<accession>A0ABU2WKR8</accession>
<comment type="caution">
    <text evidence="2">The sequence shown here is derived from an EMBL/GenBank/DDBJ whole genome shotgun (WGS) entry which is preliminary data.</text>
</comment>
<dbReference type="InterPro" id="IPR050834">
    <property type="entry name" value="Glycosyltransf_2"/>
</dbReference>
<reference evidence="2 3" key="1">
    <citation type="submission" date="2023-09" db="EMBL/GenBank/DDBJ databases">
        <authorList>
            <person name="Rey-Velasco X."/>
        </authorList>
    </citation>
    <scope>NUCLEOTIDE SEQUENCE [LARGE SCALE GENOMIC DNA]</scope>
    <source>
        <strain evidence="2 3">W345</strain>
    </source>
</reference>
<evidence type="ECO:0000313" key="3">
    <source>
        <dbReference type="Proteomes" id="UP001254608"/>
    </source>
</evidence>
<dbReference type="SUPFAM" id="SSF53448">
    <property type="entry name" value="Nucleotide-diphospho-sugar transferases"/>
    <property type="match status" value="1"/>
</dbReference>
<keyword evidence="2" id="KW-0808">Transferase</keyword>
<feature type="domain" description="Glycosyltransferase 2-like" evidence="1">
    <location>
        <begin position="37"/>
        <end position="141"/>
    </location>
</feature>
<dbReference type="CDD" id="cd00761">
    <property type="entry name" value="Glyco_tranf_GTA_type"/>
    <property type="match status" value="1"/>
</dbReference>
<sequence>MVKQPLDKAVAAQTGIIDELTAVSNTVDSVPASIDISVLIATRSRADSLRNTLDSMCAVIQDGIAWELVVVDNGSEDATLDVLREYESRLPLRWSQVLEPGQNRARNTVIPSLRGRITVLSDDDVVVQADWLQEWYQGTQRWSEDSIFAGCIVPGFPPATESWITHPDFPFRGQCFAAFEPRTGEGEFPGTPFGPNFALRTSVLKRDRFREDLGPTSGTYAMGGETELVSRLKTRGLRVIYLPKARLRHVLLHENLTMEKLLLRGYNAGRGDEYRRTMRKRLTVKQMRRRLRLNLPLKIAFYSLRCRVTAWGASRTMRFRYLYKLQAAVGRREQLQMMIAQ</sequence>
<dbReference type="PANTHER" id="PTHR43685:SF3">
    <property type="entry name" value="SLR2126 PROTEIN"/>
    <property type="match status" value="1"/>
</dbReference>